<feature type="region of interest" description="Disordered" evidence="2">
    <location>
        <begin position="723"/>
        <end position="793"/>
    </location>
</feature>
<feature type="compositionally biased region" description="Low complexity" evidence="2">
    <location>
        <begin position="767"/>
        <end position="779"/>
    </location>
</feature>
<dbReference type="Pfam" id="PF04082">
    <property type="entry name" value="Fungal_trans"/>
    <property type="match status" value="1"/>
</dbReference>
<dbReference type="GeneID" id="38120778"/>
<dbReference type="InterPro" id="IPR052761">
    <property type="entry name" value="Fungal_Detox/Toxin_TFs"/>
</dbReference>
<dbReference type="PANTHER" id="PTHR47425:SF2">
    <property type="entry name" value="FARB-RELATED"/>
    <property type="match status" value="1"/>
</dbReference>
<dbReference type="InterPro" id="IPR007219">
    <property type="entry name" value="XnlR_reg_dom"/>
</dbReference>
<dbReference type="GO" id="GO:0006351">
    <property type="term" value="P:DNA-templated transcription"/>
    <property type="evidence" value="ECO:0007669"/>
    <property type="project" value="InterPro"/>
</dbReference>
<comment type="caution">
    <text evidence="4">The sequence shown here is derived from an EMBL/GenBank/DDBJ whole genome shotgun (WGS) entry which is preliminary data.</text>
</comment>
<name>A0A3D8QIT9_9EURO</name>
<keyword evidence="1" id="KW-0539">Nucleus</keyword>
<feature type="region of interest" description="Disordered" evidence="2">
    <location>
        <begin position="598"/>
        <end position="631"/>
    </location>
</feature>
<dbReference type="AlphaFoldDB" id="A0A3D8QIT9"/>
<gene>
    <name evidence="4" type="ORF">DSM5745_10408</name>
</gene>
<protein>
    <recommendedName>
        <fullName evidence="3">Xylanolytic transcriptional activator regulatory domain-containing protein</fullName>
    </recommendedName>
</protein>
<dbReference type="OrthoDB" id="5041285at2759"/>
<evidence type="ECO:0000313" key="5">
    <source>
        <dbReference type="Proteomes" id="UP000256690"/>
    </source>
</evidence>
<evidence type="ECO:0000256" key="2">
    <source>
        <dbReference type="SAM" id="MobiDB-lite"/>
    </source>
</evidence>
<accession>A0A3D8QIT9</accession>
<dbReference type="RefSeq" id="XP_026598867.1">
    <property type="nucleotide sequence ID" value="XM_026752424.1"/>
</dbReference>
<dbReference type="STRING" id="1810919.A0A3D8QIT9"/>
<dbReference type="PANTHER" id="PTHR47425">
    <property type="entry name" value="FARB-RELATED"/>
    <property type="match status" value="1"/>
</dbReference>
<keyword evidence="5" id="KW-1185">Reference proteome</keyword>
<organism evidence="4 5">
    <name type="scientific">Aspergillus mulundensis</name>
    <dbReference type="NCBI Taxonomy" id="1810919"/>
    <lineage>
        <taxon>Eukaryota</taxon>
        <taxon>Fungi</taxon>
        <taxon>Dikarya</taxon>
        <taxon>Ascomycota</taxon>
        <taxon>Pezizomycotina</taxon>
        <taxon>Eurotiomycetes</taxon>
        <taxon>Eurotiomycetidae</taxon>
        <taxon>Eurotiales</taxon>
        <taxon>Aspergillaceae</taxon>
        <taxon>Aspergillus</taxon>
        <taxon>Aspergillus subgen. Nidulantes</taxon>
    </lineage>
</organism>
<dbReference type="CDD" id="cd12148">
    <property type="entry name" value="fungal_TF_MHR"/>
    <property type="match status" value="1"/>
</dbReference>
<reference evidence="4 5" key="1">
    <citation type="journal article" date="2018" name="IMA Fungus">
        <title>IMA Genome-F 9: Draft genome sequence of Annulohypoxylon stygium, Aspergillus mulundensis, Berkeleyomyces basicola (syn. Thielaviopsis basicola), Ceratocystis smalleyi, two Cercospora beticola strains, Coleophoma cylindrospora, Fusarium fracticaudum, Phialophora cf. hyalina, and Morchella septimelata.</title>
        <authorList>
            <person name="Wingfield B.D."/>
            <person name="Bills G.F."/>
            <person name="Dong Y."/>
            <person name="Huang W."/>
            <person name="Nel W.J."/>
            <person name="Swalarsk-Parry B.S."/>
            <person name="Vaghefi N."/>
            <person name="Wilken P.M."/>
            <person name="An Z."/>
            <person name="de Beer Z.W."/>
            <person name="De Vos L."/>
            <person name="Chen L."/>
            <person name="Duong T.A."/>
            <person name="Gao Y."/>
            <person name="Hammerbacher A."/>
            <person name="Kikkert J.R."/>
            <person name="Li Y."/>
            <person name="Li H."/>
            <person name="Li K."/>
            <person name="Li Q."/>
            <person name="Liu X."/>
            <person name="Ma X."/>
            <person name="Naidoo K."/>
            <person name="Pethybridge S.J."/>
            <person name="Sun J."/>
            <person name="Steenkamp E.T."/>
            <person name="van der Nest M.A."/>
            <person name="van Wyk S."/>
            <person name="Wingfield M.J."/>
            <person name="Xiong C."/>
            <person name="Yue Q."/>
            <person name="Zhang X."/>
        </authorList>
    </citation>
    <scope>NUCLEOTIDE SEQUENCE [LARGE SCALE GENOMIC DNA]</scope>
    <source>
        <strain evidence="4 5">DSM 5745</strain>
    </source>
</reference>
<dbReference type="GO" id="GO:0008270">
    <property type="term" value="F:zinc ion binding"/>
    <property type="evidence" value="ECO:0007669"/>
    <property type="project" value="InterPro"/>
</dbReference>
<dbReference type="EMBL" id="PVWQ01000016">
    <property type="protein sequence ID" value="RDW61736.1"/>
    <property type="molecule type" value="Genomic_DNA"/>
</dbReference>
<evidence type="ECO:0000313" key="4">
    <source>
        <dbReference type="EMBL" id="RDW61736.1"/>
    </source>
</evidence>
<dbReference type="GO" id="GO:0003677">
    <property type="term" value="F:DNA binding"/>
    <property type="evidence" value="ECO:0007669"/>
    <property type="project" value="InterPro"/>
</dbReference>
<feature type="domain" description="Xylanolytic transcriptional activator regulatory" evidence="3">
    <location>
        <begin position="165"/>
        <end position="379"/>
    </location>
</feature>
<sequence>MVPPPQSALRRRDPRVSVHALSAGWAGAFNLPVVLRTGRSVLGLGPVLIEMPHGRYTGPGFTVPGIGRAGRDGNASASASTATATNPHLERIRALALQADGDGDGDGRARAGETPPGHVHFAHYAFLELRGLTTGSLDTADIAFLAAKGCLSVPANSVLDEFVRAYFLQVHPSSPVIDEGGFWRTYKEGHDGKKISLFVFQAVAFAGCPYVAIETIRRCGWKDRRTARNALYLRAKTLYDLLAEDRPHCLAQGAVILTLHTSASEPQISSLWLTRAIQNAMIIGNAESEVAVVDLDRKEKMKKRLWWAIILRDRSVCLGLRRRPQVTSFDMAMGIVTELPDEEDFADEIANSPVYSPDIKRMMLKVLQEQCRLAVLLSEMITFVFASHGIAAPSLSLEQFQEELVKIARTKSAMERWENCSSLKQWMDAGKEKGEKVPEAVLLFVNFTYMYYQTAHINLAHYETLLLENHPLFCGKDYLPYLLAAGKTLRIAMAKLTSIMEYFGREGRAQNLPLSVLAYVAMPLVLTAIDLKLSPTSAEMARRRKRLDALGEIVRHSGRVYDVTDFVTAGTNHILRLAYMTSQHLFLRWDDVEQHTRITERRGSASSSSASSSTPSSISSPDQLSGDVSSAVAPEPINDHALAPGGRADSWHEAFLRFPRAYLLISTSVDYSLAVGRLPYDNALPELVRCIPPIGLGIRLPWTVETPSLSPVMEMDIPVDRARSSRGNLPYIDGRSIAPAEQNKDQDPDHDLLTLSNISLPPIPTNSAIPQQPAASNSQPPLPPPPPPPPDEINLDYLYIAPDTTDQLQLQRMDTTPDFDRLDLQQFAQGFDPLIESWVQEYFGEGDGPQLESPPLDVGMEIDGLI</sequence>
<feature type="compositionally biased region" description="Low complexity" evidence="2">
    <location>
        <begin position="604"/>
        <end position="621"/>
    </location>
</feature>
<dbReference type="Proteomes" id="UP000256690">
    <property type="component" value="Unassembled WGS sequence"/>
</dbReference>
<evidence type="ECO:0000256" key="1">
    <source>
        <dbReference type="ARBA" id="ARBA00023242"/>
    </source>
</evidence>
<feature type="compositionally biased region" description="Basic and acidic residues" evidence="2">
    <location>
        <begin position="742"/>
        <end position="752"/>
    </location>
</feature>
<feature type="compositionally biased region" description="Pro residues" evidence="2">
    <location>
        <begin position="780"/>
        <end position="791"/>
    </location>
</feature>
<evidence type="ECO:0000259" key="3">
    <source>
        <dbReference type="Pfam" id="PF04082"/>
    </source>
</evidence>
<proteinExistence type="predicted"/>